<dbReference type="InterPro" id="IPR014506">
    <property type="entry name" value="UCP020479_CheW"/>
</dbReference>
<dbReference type="PIRSF" id="PIRSF020479">
    <property type="entry name" value="UCP020479_CheW"/>
    <property type="match status" value="1"/>
</dbReference>
<reference evidence="3" key="2">
    <citation type="submission" date="2023-07" db="EMBL/GenBank/DDBJ databases">
        <title>Genome content predicts the carbon catabolic preferences of heterotrophic bacteria.</title>
        <authorList>
            <person name="Gralka M."/>
        </authorList>
    </citation>
    <scope>NUCLEOTIDE SEQUENCE</scope>
    <source>
        <strain evidence="3">F2M12</strain>
    </source>
</reference>
<proteinExistence type="predicted"/>
<dbReference type="EMBL" id="JAUOQI010000015">
    <property type="protein sequence ID" value="MDO6579062.1"/>
    <property type="molecule type" value="Genomic_DNA"/>
</dbReference>
<dbReference type="GO" id="GO:0006935">
    <property type="term" value="P:chemotaxis"/>
    <property type="evidence" value="ECO:0007669"/>
    <property type="project" value="InterPro"/>
</dbReference>
<dbReference type="SUPFAM" id="SSF50341">
    <property type="entry name" value="CheW-like"/>
    <property type="match status" value="1"/>
</dbReference>
<accession>A0AAW7Z8W3</accession>
<dbReference type="EMBL" id="CP013926">
    <property type="protein sequence ID" value="AMJ74419.1"/>
    <property type="molecule type" value="Genomic_DNA"/>
</dbReference>
<dbReference type="InterPro" id="IPR036061">
    <property type="entry name" value="CheW-like_dom_sf"/>
</dbReference>
<reference evidence="2 4" key="1">
    <citation type="submission" date="2015-12" db="EMBL/GenBank/DDBJ databases">
        <title>Intraspecies pangenome expansion in the marine bacterium Alteromonas.</title>
        <authorList>
            <person name="Lopez-Perez M."/>
            <person name="Rodriguez-Valera F."/>
        </authorList>
    </citation>
    <scope>NUCLEOTIDE SEQUENCE [LARGE SCALE GENOMIC DNA]</scope>
    <source>
        <strain evidence="2 4">LMG 21861</strain>
    </source>
</reference>
<evidence type="ECO:0000313" key="3">
    <source>
        <dbReference type="EMBL" id="MDO6579062.1"/>
    </source>
</evidence>
<dbReference type="SMART" id="SM00260">
    <property type="entry name" value="CheW"/>
    <property type="match status" value="1"/>
</dbReference>
<dbReference type="Pfam" id="PF01584">
    <property type="entry name" value="CheW"/>
    <property type="match status" value="1"/>
</dbReference>
<evidence type="ECO:0000259" key="1">
    <source>
        <dbReference type="PROSITE" id="PS50851"/>
    </source>
</evidence>
<dbReference type="GeneID" id="83258248"/>
<sequence length="283" mass="31342">MSNQGPFAREDVVEAYLDSLLKEPDDPADVTARTAKLLEQAVQTLAEEATIDEAPATEQIVVEEAIIEAVSSSTGKDVEETTQYEKSDYNEIDNETAESVQAFPEEGQSVENGLLVDSLENNFQALFFEVAGLTLAVPLTTLGGIHQIEKIGPLFGKPDWFMGVMIHREEKLSVVDSARWVMPEKYDESLAESLNYRYLIMLGDSSWGLASEKLVNTVTLAKADVKWRESTGKRPWLAGMVKEKMCALIDVNELISMLNKGLGSNDQTPSIGSQVHERRKNEQ</sequence>
<dbReference type="AlphaFoldDB" id="A0AAW7Z8W3"/>
<gene>
    <name evidence="2" type="ORF">AVL57_10865</name>
    <name evidence="3" type="ORF">Q4527_16795</name>
</gene>
<protein>
    <submittedName>
        <fullName evidence="3">Chemotaxis protein CheW</fullName>
    </submittedName>
</protein>
<feature type="domain" description="CheW-like" evidence="1">
    <location>
        <begin position="122"/>
        <end position="260"/>
    </location>
</feature>
<keyword evidence="4" id="KW-1185">Reference proteome</keyword>
<name>A0AAW7Z8W3_9ALTE</name>
<organism evidence="3 5">
    <name type="scientific">Alteromonas stellipolaris</name>
    <dbReference type="NCBI Taxonomy" id="233316"/>
    <lineage>
        <taxon>Bacteria</taxon>
        <taxon>Pseudomonadati</taxon>
        <taxon>Pseudomonadota</taxon>
        <taxon>Gammaproteobacteria</taxon>
        <taxon>Alteromonadales</taxon>
        <taxon>Alteromonadaceae</taxon>
        <taxon>Alteromonas/Salinimonas group</taxon>
        <taxon>Alteromonas</taxon>
    </lineage>
</organism>
<dbReference type="RefSeq" id="WP_057793283.1">
    <property type="nucleotide sequence ID" value="NZ_CAXIBE010000012.1"/>
</dbReference>
<dbReference type="KEGG" id="asq:AVL57_10865"/>
<dbReference type="Proteomes" id="UP000056750">
    <property type="component" value="Chromosome"/>
</dbReference>
<evidence type="ECO:0000313" key="4">
    <source>
        <dbReference type="Proteomes" id="UP000056750"/>
    </source>
</evidence>
<evidence type="ECO:0000313" key="5">
    <source>
        <dbReference type="Proteomes" id="UP001170717"/>
    </source>
</evidence>
<dbReference type="InterPro" id="IPR002545">
    <property type="entry name" value="CheW-lke_dom"/>
</dbReference>
<dbReference type="PROSITE" id="PS50851">
    <property type="entry name" value="CHEW"/>
    <property type="match status" value="1"/>
</dbReference>
<dbReference type="Proteomes" id="UP001170717">
    <property type="component" value="Unassembled WGS sequence"/>
</dbReference>
<evidence type="ECO:0000313" key="2">
    <source>
        <dbReference type="EMBL" id="AMJ74419.1"/>
    </source>
</evidence>
<dbReference type="GO" id="GO:0007165">
    <property type="term" value="P:signal transduction"/>
    <property type="evidence" value="ECO:0007669"/>
    <property type="project" value="InterPro"/>
</dbReference>